<gene>
    <name evidence="7" type="ORF">EVOR1521_LOCUS27118</name>
</gene>
<reference evidence="7" key="1">
    <citation type="submission" date="2023-08" db="EMBL/GenBank/DDBJ databases">
        <authorList>
            <person name="Chen Y."/>
            <person name="Shah S."/>
            <person name="Dougan E. K."/>
            <person name="Thang M."/>
            <person name="Chan C."/>
        </authorList>
    </citation>
    <scope>NUCLEOTIDE SEQUENCE</scope>
</reference>
<dbReference type="AlphaFoldDB" id="A0AA36JFL6"/>
<name>A0AA36JFL6_9DINO</name>
<keyword evidence="2" id="KW-0547">Nucleotide-binding</keyword>
<dbReference type="GO" id="GO:0015631">
    <property type="term" value="F:tubulin binding"/>
    <property type="evidence" value="ECO:0007669"/>
    <property type="project" value="TreeGrafter"/>
</dbReference>
<dbReference type="Gene3D" id="3.30.470.20">
    <property type="entry name" value="ATP-grasp fold, B domain"/>
    <property type="match status" value="1"/>
</dbReference>
<dbReference type="Proteomes" id="UP001178507">
    <property type="component" value="Unassembled WGS sequence"/>
</dbReference>
<dbReference type="GO" id="GO:0070740">
    <property type="term" value="F:tubulin-glutamic acid ligase activity"/>
    <property type="evidence" value="ECO:0007669"/>
    <property type="project" value="TreeGrafter"/>
</dbReference>
<dbReference type="PANTHER" id="PTHR12241">
    <property type="entry name" value="TUBULIN POLYGLUTAMYLASE"/>
    <property type="match status" value="1"/>
</dbReference>
<dbReference type="EMBL" id="CAUJNA010003553">
    <property type="protein sequence ID" value="CAJ1404727.1"/>
    <property type="molecule type" value="Genomic_DNA"/>
</dbReference>
<evidence type="ECO:0000256" key="3">
    <source>
        <dbReference type="ARBA" id="ARBA00022840"/>
    </source>
</evidence>
<feature type="region of interest" description="Disordered" evidence="6">
    <location>
        <begin position="450"/>
        <end position="506"/>
    </location>
</feature>
<dbReference type="GO" id="GO:0000226">
    <property type="term" value="P:microtubule cytoskeleton organization"/>
    <property type="evidence" value="ECO:0007669"/>
    <property type="project" value="TreeGrafter"/>
</dbReference>
<feature type="compositionally biased region" description="Low complexity" evidence="6">
    <location>
        <begin position="581"/>
        <end position="595"/>
    </location>
</feature>
<sequence length="900" mass="100704">MLWEQIPGYDSDAEAEEDGPTGPGRLAERPELLQRVKATLNERWTDVPFMDLAPVQPGAKFASLAKLMADGRGFPPGFRIDRIHAPLVRETFLHNGFRPTRGEDWLISWTGPRMRENVHRMMHEFQKVNHFPASTELTRKDRMWDNFQRMAQQMGSGEFDFVPETFVLPQQLRSFKQRYLKTRGEQLWIVKPSASSQGRGIFILRNLIELPLKDVVVSRYVEKPMLIQGLKFDLRIYVLVTSFRPLRAYVYREGLTRFASKPYSTDEEHLADVYRHLTNYSINKGADNFQENQRVQADNYGHKWSLSALNRHLKCVGVDVKEMWSRIMDVIVKTLLSVEPAISTATKEACIHEQSCFELYGFDVLVDEQLKPWLLEVNLSPSMQADSPLDKQIKSSLLADAFNLLGVRRLDPQTLTSARLRARFLYMSKLQQSIPVKSRNLLGHRQDPLRAQDTAEDESDAPVSIPPIPSDEGENSSPSPPSAATAAPAAPPLPPPPPAPSRPFSPRKQVCLNTVNEPHLRLLVHALEENQRCSNFIRLYPTPDTVRRYEPITRSRHSEDELRSRLLMAVLFGEQLPVCESEPAPAQEAPESPQAVKPEAEAPLEPPETPKVKKMMLPAPASNLKLVEEALQTLKVLGSKMSSQLLLMEYLVRLLNTCHKLSDSARRKLESREQSAIAGVLQVFRQQLSLYLRAGRRRITLEEKGSVVEEVEDVCTQALAQILSNTWGAPREAAARAIEGSRGDLALVRCAPEPFAQSSSGCRAIAALGELTATDLESIFRAPQCQPELKSLFLIPDTAGDVSWNVLRRMSQAGPLSELEFLQRVTANLQPPRVVPKSPEAAPPVAPRLVLSHSSPQLKRRPAGPLAPLGAPLGCQGLAYSRKGKLAFGSYPALSADIEL</sequence>
<dbReference type="InterPro" id="IPR004344">
    <property type="entry name" value="TTL/TTLL_fam"/>
</dbReference>
<protein>
    <recommendedName>
        <fullName evidence="4">Tubulin--tyrosine ligase-like protein 5</fullName>
    </recommendedName>
</protein>
<comment type="catalytic activity">
    <reaction evidence="5">
        <text>L-glutamyl-[protein] + L-glutamate + ATP = gamma-L-glutamyl-L-glutamyl-[protein] + ADP + phosphate + H(+)</text>
        <dbReference type="Rhea" id="RHEA:60144"/>
        <dbReference type="Rhea" id="RHEA-COMP:10208"/>
        <dbReference type="Rhea" id="RHEA-COMP:15517"/>
        <dbReference type="ChEBI" id="CHEBI:15378"/>
        <dbReference type="ChEBI" id="CHEBI:29973"/>
        <dbReference type="ChEBI" id="CHEBI:29985"/>
        <dbReference type="ChEBI" id="CHEBI:30616"/>
        <dbReference type="ChEBI" id="CHEBI:43474"/>
        <dbReference type="ChEBI" id="CHEBI:143622"/>
        <dbReference type="ChEBI" id="CHEBI:456216"/>
    </reaction>
    <physiologicalReaction direction="left-to-right" evidence="5">
        <dbReference type="Rhea" id="RHEA:60145"/>
    </physiologicalReaction>
</comment>
<evidence type="ECO:0000313" key="8">
    <source>
        <dbReference type="Proteomes" id="UP001178507"/>
    </source>
</evidence>
<evidence type="ECO:0000256" key="4">
    <source>
        <dbReference type="ARBA" id="ARBA00041448"/>
    </source>
</evidence>
<keyword evidence="3" id="KW-0067">ATP-binding</keyword>
<comment type="caution">
    <text evidence="7">The sequence shown here is derived from an EMBL/GenBank/DDBJ whole genome shotgun (WGS) entry which is preliminary data.</text>
</comment>
<accession>A0AA36JFL6</accession>
<proteinExistence type="predicted"/>
<feature type="region of interest" description="Disordered" evidence="6">
    <location>
        <begin position="581"/>
        <end position="611"/>
    </location>
</feature>
<dbReference type="SUPFAM" id="SSF56059">
    <property type="entry name" value="Glutathione synthetase ATP-binding domain-like"/>
    <property type="match status" value="1"/>
</dbReference>
<dbReference type="Pfam" id="PF03133">
    <property type="entry name" value="TTL"/>
    <property type="match status" value="1"/>
</dbReference>
<evidence type="ECO:0000256" key="1">
    <source>
        <dbReference type="ARBA" id="ARBA00022598"/>
    </source>
</evidence>
<evidence type="ECO:0000256" key="5">
    <source>
        <dbReference type="ARBA" id="ARBA00049274"/>
    </source>
</evidence>
<evidence type="ECO:0000256" key="2">
    <source>
        <dbReference type="ARBA" id="ARBA00022741"/>
    </source>
</evidence>
<dbReference type="GO" id="GO:0036064">
    <property type="term" value="C:ciliary basal body"/>
    <property type="evidence" value="ECO:0007669"/>
    <property type="project" value="TreeGrafter"/>
</dbReference>
<evidence type="ECO:0000313" key="7">
    <source>
        <dbReference type="EMBL" id="CAJ1404727.1"/>
    </source>
</evidence>
<keyword evidence="8" id="KW-1185">Reference proteome</keyword>
<feature type="region of interest" description="Disordered" evidence="6">
    <location>
        <begin position="1"/>
        <end position="26"/>
    </location>
</feature>
<feature type="compositionally biased region" description="Pro residues" evidence="6">
    <location>
        <begin position="489"/>
        <end position="503"/>
    </location>
</feature>
<keyword evidence="1" id="KW-0436">Ligase</keyword>
<dbReference type="GO" id="GO:0005524">
    <property type="term" value="F:ATP binding"/>
    <property type="evidence" value="ECO:0007669"/>
    <property type="project" value="UniProtKB-KW"/>
</dbReference>
<dbReference type="PANTHER" id="PTHR12241:SF145">
    <property type="entry name" value="TUBULIN POLYGLUTAMYLASE TTLL5"/>
    <property type="match status" value="1"/>
</dbReference>
<evidence type="ECO:0000256" key="6">
    <source>
        <dbReference type="SAM" id="MobiDB-lite"/>
    </source>
</evidence>
<organism evidence="7 8">
    <name type="scientific">Effrenium voratum</name>
    <dbReference type="NCBI Taxonomy" id="2562239"/>
    <lineage>
        <taxon>Eukaryota</taxon>
        <taxon>Sar</taxon>
        <taxon>Alveolata</taxon>
        <taxon>Dinophyceae</taxon>
        <taxon>Suessiales</taxon>
        <taxon>Symbiodiniaceae</taxon>
        <taxon>Effrenium</taxon>
    </lineage>
</organism>
<dbReference type="PROSITE" id="PS51221">
    <property type="entry name" value="TTL"/>
    <property type="match status" value="1"/>
</dbReference>